<feature type="chain" id="PRO_5028822606" evidence="1">
    <location>
        <begin position="24"/>
        <end position="112"/>
    </location>
</feature>
<reference evidence="2 3" key="1">
    <citation type="submission" date="2020-07" db="EMBL/GenBank/DDBJ databases">
        <title>Complete genome sequence for Sandaracinobacter sp. M6.</title>
        <authorList>
            <person name="Tang Y."/>
            <person name="Liu Q."/>
            <person name="Guo Z."/>
            <person name="Lei P."/>
            <person name="Huang B."/>
        </authorList>
    </citation>
    <scope>NUCLEOTIDE SEQUENCE [LARGE SCALE GENOMIC DNA]</scope>
    <source>
        <strain evidence="2 3">M6</strain>
    </source>
</reference>
<protein>
    <submittedName>
        <fullName evidence="2">UrcA family protein</fullName>
    </submittedName>
</protein>
<evidence type="ECO:0000256" key="1">
    <source>
        <dbReference type="SAM" id="SignalP"/>
    </source>
</evidence>
<dbReference type="KEGG" id="sand:H3309_03135"/>
<name>A0A7G5IJG8_9SPHN</name>
<feature type="signal peptide" evidence="1">
    <location>
        <begin position="1"/>
        <end position="23"/>
    </location>
</feature>
<gene>
    <name evidence="2" type="ORF">H3309_03135</name>
</gene>
<organism evidence="2 3">
    <name type="scientific">Sandaracinobacteroides saxicola</name>
    <dbReference type="NCBI Taxonomy" id="2759707"/>
    <lineage>
        <taxon>Bacteria</taxon>
        <taxon>Pseudomonadati</taxon>
        <taxon>Pseudomonadota</taxon>
        <taxon>Alphaproteobacteria</taxon>
        <taxon>Sphingomonadales</taxon>
        <taxon>Sphingosinicellaceae</taxon>
        <taxon>Sandaracinobacteroides</taxon>
    </lineage>
</organism>
<dbReference type="EMBL" id="CP059851">
    <property type="protein sequence ID" value="QMW23510.1"/>
    <property type="molecule type" value="Genomic_DNA"/>
</dbReference>
<evidence type="ECO:0000313" key="3">
    <source>
        <dbReference type="Proteomes" id="UP000515292"/>
    </source>
</evidence>
<dbReference type="Proteomes" id="UP000515292">
    <property type="component" value="Chromosome"/>
</dbReference>
<accession>A0A7G5IJG8</accession>
<dbReference type="NCBIfam" id="TIGR04433">
    <property type="entry name" value="UrcA_uranyl"/>
    <property type="match status" value="1"/>
</dbReference>
<sequence>MIFHAKRLLPLAVLALTAMPALANDDAHRVAAVEHGDLDLRTEAGQRTLDARIRTAVRSVCSVDGARDIRAMPARCRAEATAKAQVAAQAAIAAAISREQMAGGVAKAPILR</sequence>
<keyword evidence="3" id="KW-1185">Reference proteome</keyword>
<evidence type="ECO:0000313" key="2">
    <source>
        <dbReference type="EMBL" id="QMW23510.1"/>
    </source>
</evidence>
<dbReference type="RefSeq" id="WP_182297333.1">
    <property type="nucleotide sequence ID" value="NZ_CP059851.1"/>
</dbReference>
<dbReference type="AlphaFoldDB" id="A0A7G5IJG8"/>
<dbReference type="InterPro" id="IPR030972">
    <property type="entry name" value="UrcA_uranyl"/>
</dbReference>
<keyword evidence="1" id="KW-0732">Signal</keyword>
<proteinExistence type="predicted"/>